<proteinExistence type="predicted"/>
<feature type="compositionally biased region" description="Acidic residues" evidence="2">
    <location>
        <begin position="239"/>
        <end position="256"/>
    </location>
</feature>
<feature type="compositionally biased region" description="Basic and acidic residues" evidence="2">
    <location>
        <begin position="634"/>
        <end position="669"/>
    </location>
</feature>
<feature type="region of interest" description="Disordered" evidence="2">
    <location>
        <begin position="591"/>
        <end position="669"/>
    </location>
</feature>
<accession>A0A8H5G7A1</accession>
<keyword evidence="1" id="KW-0175">Coiled coil</keyword>
<feature type="coiled-coil region" evidence="1">
    <location>
        <begin position="519"/>
        <end position="589"/>
    </location>
</feature>
<dbReference type="InterPro" id="IPR011333">
    <property type="entry name" value="SKP1/BTB/POZ_sf"/>
</dbReference>
<dbReference type="Gene3D" id="3.30.710.10">
    <property type="entry name" value="Potassium Channel Kv1.1, Chain A"/>
    <property type="match status" value="1"/>
</dbReference>
<reference evidence="3 4" key="1">
    <citation type="journal article" date="2020" name="ISME J.">
        <title>Uncovering the hidden diversity of litter-decomposition mechanisms in mushroom-forming fungi.</title>
        <authorList>
            <person name="Floudas D."/>
            <person name="Bentzer J."/>
            <person name="Ahren D."/>
            <person name="Johansson T."/>
            <person name="Persson P."/>
            <person name="Tunlid A."/>
        </authorList>
    </citation>
    <scope>NUCLEOTIDE SEQUENCE [LARGE SCALE GENOMIC DNA]</scope>
    <source>
        <strain evidence="3 4">CBS 146.42</strain>
    </source>
</reference>
<evidence type="ECO:0000256" key="1">
    <source>
        <dbReference type="SAM" id="Coils"/>
    </source>
</evidence>
<protein>
    <submittedName>
        <fullName evidence="3">Uncharacterized protein</fullName>
    </submittedName>
</protein>
<name>A0A8H5G7A1_9AGAR</name>
<dbReference type="Proteomes" id="UP000559027">
    <property type="component" value="Unassembled WGS sequence"/>
</dbReference>
<sequence length="669" mass="74541">MPIKKSLEDTWNANPPQVTSYLAYSSKARSLSHSTIYRMSPNCGLGWRFQIKETPPKAIVSDDRVQESASQLDVIFQPHMCSSMPLSPVRVDVKVSYPSYNTPSTPSSVFTDVSVKSNQCIGSYTIPPRYKGQVHFEITLTFSDSDGLSFPTTSPPNAAAALQQSLEAASFVDSKFYLFSSKLGGQPARPRAVFAKSTLLIDRSAYLRDLLSEMIPENSTPCDLREDVIEEIDKLDPDAFDYEDDSDLEDDAEDVDGPTINGEKMTPTSQSLLTAPPRGQPSKQRSKPLNHVQDGRAFAMNGIAYKTWKAFIYYTYTNKIHFNELKSQRGQFSSSADFTPGPNDVSCSPKSMYRFADSANISKLKSMAKAAILKGLSEHNIITELFSVFTSRYREIIELEVNFLLKNFTEDVENQFDDMLQTVVMGGAPHCFEALAFAWRRLCGGGAEAAWSALRRHARPSAFSKPPRLGPTRVEIRKPGSSNTKGAEKPRGDWVDVAELVEPKKGKAAKSFPLDAWSVDEDITNAKEAEEEAEAAAAAETEVERLVKEEQERLEKEEEERIAEEIAELEAAEAQAQAELEARVKVEKEAKEAAARAKKEAQFSAIALNDSPEKTKKGRKKKGAVLNLWDDEEVKEKERMEQKMQEADERVQDEKAGHKGKEQEKARVV</sequence>
<dbReference type="OrthoDB" id="6359816at2759"/>
<evidence type="ECO:0000313" key="3">
    <source>
        <dbReference type="EMBL" id="KAF5359476.1"/>
    </source>
</evidence>
<organism evidence="3 4">
    <name type="scientific">Leucocoprinus leucothites</name>
    <dbReference type="NCBI Taxonomy" id="201217"/>
    <lineage>
        <taxon>Eukaryota</taxon>
        <taxon>Fungi</taxon>
        <taxon>Dikarya</taxon>
        <taxon>Basidiomycota</taxon>
        <taxon>Agaricomycotina</taxon>
        <taxon>Agaricomycetes</taxon>
        <taxon>Agaricomycetidae</taxon>
        <taxon>Agaricales</taxon>
        <taxon>Agaricineae</taxon>
        <taxon>Agaricaceae</taxon>
        <taxon>Leucocoprinus</taxon>
    </lineage>
</organism>
<comment type="caution">
    <text evidence="3">The sequence shown here is derived from an EMBL/GenBank/DDBJ whole genome shotgun (WGS) entry which is preliminary data.</text>
</comment>
<evidence type="ECO:0000256" key="2">
    <source>
        <dbReference type="SAM" id="MobiDB-lite"/>
    </source>
</evidence>
<evidence type="ECO:0000313" key="4">
    <source>
        <dbReference type="Proteomes" id="UP000559027"/>
    </source>
</evidence>
<feature type="region of interest" description="Disordered" evidence="2">
    <location>
        <begin position="239"/>
        <end position="290"/>
    </location>
</feature>
<dbReference type="EMBL" id="JAACJO010000004">
    <property type="protein sequence ID" value="KAF5359476.1"/>
    <property type="molecule type" value="Genomic_DNA"/>
</dbReference>
<feature type="region of interest" description="Disordered" evidence="2">
    <location>
        <begin position="462"/>
        <end position="490"/>
    </location>
</feature>
<dbReference type="AlphaFoldDB" id="A0A8H5G7A1"/>
<keyword evidence="4" id="KW-1185">Reference proteome</keyword>
<gene>
    <name evidence="3" type="ORF">D9756_003557</name>
</gene>
<feature type="compositionally biased region" description="Basic and acidic residues" evidence="2">
    <location>
        <begin position="591"/>
        <end position="601"/>
    </location>
</feature>